<reference evidence="2" key="1">
    <citation type="journal article" date="2023" name="G3 (Bethesda)">
        <title>Whole genome assembly and annotation of the endangered Caribbean coral Acropora cervicornis.</title>
        <authorList>
            <person name="Selwyn J.D."/>
            <person name="Vollmer S.V."/>
        </authorList>
    </citation>
    <scope>NUCLEOTIDE SEQUENCE</scope>
    <source>
        <strain evidence="2">K2</strain>
    </source>
</reference>
<feature type="domain" description="FAD dependent oxidoreductase" evidence="1">
    <location>
        <begin position="27"/>
        <end position="236"/>
    </location>
</feature>
<accession>A0AAD9QVI6</accession>
<comment type="caution">
    <text evidence="2">The sequence shown here is derived from an EMBL/GenBank/DDBJ whole genome shotgun (WGS) entry which is preliminary data.</text>
</comment>
<protein>
    <recommendedName>
        <fullName evidence="1">FAD dependent oxidoreductase domain-containing protein</fullName>
    </recommendedName>
</protein>
<evidence type="ECO:0000259" key="1">
    <source>
        <dbReference type="Pfam" id="PF01266"/>
    </source>
</evidence>
<dbReference type="InterPro" id="IPR006076">
    <property type="entry name" value="FAD-dep_OxRdtase"/>
</dbReference>
<dbReference type="Gene3D" id="3.30.9.10">
    <property type="entry name" value="D-Amino Acid Oxidase, subunit A, domain 2"/>
    <property type="match status" value="1"/>
</dbReference>
<dbReference type="InterPro" id="IPR036188">
    <property type="entry name" value="FAD/NAD-bd_sf"/>
</dbReference>
<keyword evidence="3" id="KW-1185">Reference proteome</keyword>
<organism evidence="2 3">
    <name type="scientific">Acropora cervicornis</name>
    <name type="common">Staghorn coral</name>
    <dbReference type="NCBI Taxonomy" id="6130"/>
    <lineage>
        <taxon>Eukaryota</taxon>
        <taxon>Metazoa</taxon>
        <taxon>Cnidaria</taxon>
        <taxon>Anthozoa</taxon>
        <taxon>Hexacorallia</taxon>
        <taxon>Scleractinia</taxon>
        <taxon>Astrocoeniina</taxon>
        <taxon>Acroporidae</taxon>
        <taxon>Acropora</taxon>
    </lineage>
</organism>
<dbReference type="SUPFAM" id="SSF51905">
    <property type="entry name" value="FAD/NAD(P)-binding domain"/>
    <property type="match status" value="1"/>
</dbReference>
<dbReference type="Proteomes" id="UP001249851">
    <property type="component" value="Unassembled WGS sequence"/>
</dbReference>
<dbReference type="Pfam" id="PF01266">
    <property type="entry name" value="DAO"/>
    <property type="match status" value="1"/>
</dbReference>
<proteinExistence type="predicted"/>
<dbReference type="AlphaFoldDB" id="A0AAD9QVI6"/>
<evidence type="ECO:0000313" key="3">
    <source>
        <dbReference type="Proteomes" id="UP001249851"/>
    </source>
</evidence>
<name>A0AAD9QVI6_ACRCE</name>
<evidence type="ECO:0000313" key="2">
    <source>
        <dbReference type="EMBL" id="KAK2568288.1"/>
    </source>
</evidence>
<reference evidence="2" key="2">
    <citation type="journal article" date="2023" name="Science">
        <title>Genomic signatures of disease resistance in endangered staghorn corals.</title>
        <authorList>
            <person name="Vollmer S.V."/>
            <person name="Selwyn J.D."/>
            <person name="Despard B.A."/>
            <person name="Roesel C.L."/>
        </authorList>
    </citation>
    <scope>NUCLEOTIDE SEQUENCE</scope>
    <source>
        <strain evidence="2">K2</strain>
    </source>
</reference>
<dbReference type="EMBL" id="JARQWQ010000012">
    <property type="protein sequence ID" value="KAK2568288.1"/>
    <property type="molecule type" value="Genomic_DNA"/>
</dbReference>
<dbReference type="Gene3D" id="3.50.50.60">
    <property type="entry name" value="FAD/NAD(P)-binding domain"/>
    <property type="match status" value="1"/>
</dbReference>
<sequence length="447" mass="50324">MEKPRRVSYAGFAVQPRRNIDRLRPTVAIIGGGVGGCCSALELARTGKLNIFLLEKNRELMRESSDATPGRLGLGFHYSDKATALRFLHVTVDFIKRFGRFRQEITRKQSHPLRRGRYFIMKNSLVSVQDILKIYDAIKQEYAKMVGKDPTSEVLGPPDDIYRIMKSHEFEENVHIEEVAMGIETAEELLDWPRLREYIINQVTERKENRVSVMTNSKVVAITACKGGGYILEGLNTYHGCAAKISADFVVNSSWYNISKFNQLLGISSACSKRCNRFKAIATVQLPKELINLPSMFFCMGPFCMFSNKGNGIGMITLAPETNIAVTSSSPDELESDLHQDEKLAKGKRIVKGVSKFIPKMRDAKLTKVAIGVIQTFLDEDTIDHGFKIGNLDFIHDPTIGGISKRNYSGVEEPIPGYIINACMKLIYCFDNAKLVKDAIVRRYRQF</sequence>
<gene>
    <name evidence="2" type="ORF">P5673_007296</name>
</gene>